<protein>
    <submittedName>
        <fullName evidence="1">Uncharacterized protein</fullName>
    </submittedName>
</protein>
<name>A0A8S5PK31_9CAUD</name>
<organism evidence="1">
    <name type="scientific">Siphoviridae sp. ctL0q1</name>
    <dbReference type="NCBI Taxonomy" id="2825449"/>
    <lineage>
        <taxon>Viruses</taxon>
        <taxon>Duplodnaviria</taxon>
        <taxon>Heunggongvirae</taxon>
        <taxon>Uroviricota</taxon>
        <taxon>Caudoviricetes</taxon>
    </lineage>
</organism>
<reference evidence="1" key="1">
    <citation type="journal article" date="2021" name="Proc. Natl. Acad. Sci. U.S.A.">
        <title>A Catalog of Tens of Thousands of Viruses from Human Metagenomes Reveals Hidden Associations with Chronic Diseases.</title>
        <authorList>
            <person name="Tisza M.J."/>
            <person name="Buck C.B."/>
        </authorList>
    </citation>
    <scope>NUCLEOTIDE SEQUENCE</scope>
    <source>
        <strain evidence="1">CtL0q1</strain>
    </source>
</reference>
<proteinExistence type="predicted"/>
<accession>A0A8S5PK31</accession>
<evidence type="ECO:0000313" key="1">
    <source>
        <dbReference type="EMBL" id="DAE06941.1"/>
    </source>
</evidence>
<dbReference type="EMBL" id="BK015443">
    <property type="protein sequence ID" value="DAE06941.1"/>
    <property type="molecule type" value="Genomic_DNA"/>
</dbReference>
<sequence length="282" mass="32888">MLGNNALVQNAIEQQVNEQVIEQDQLGFSPLKIYFGDDFQVTDKITIHTISIQDIIDYGEVDLYRTLEPFISNTTKYRVQLWDMGIDWNKISNQELFLILLKNINSPYSIKLFGEIDFSKFILQKIGVREDGSDILSLYSPEQDIEITEETQEKMSKYIQYMFGMYPPQEEFVSGKQLKMDLINNDRQKQMLRKKELSNQTGTVLLSQISFCVNHPGFKYKKDELREVNFNEFIDSVQRLLVYESTHALYIGMNSGFVDTSKIKDKERFNFMRVPTDGTENA</sequence>